<dbReference type="OrthoDB" id="43605at2759"/>
<evidence type="ECO:0000256" key="1">
    <source>
        <dbReference type="SAM" id="MobiDB-lite"/>
    </source>
</evidence>
<evidence type="ECO:0000313" key="3">
    <source>
        <dbReference type="Proteomes" id="UP000291116"/>
    </source>
</evidence>
<feature type="compositionally biased region" description="Basic and acidic residues" evidence="1">
    <location>
        <begin position="375"/>
        <end position="403"/>
    </location>
</feature>
<feature type="compositionally biased region" description="Acidic residues" evidence="1">
    <location>
        <begin position="418"/>
        <end position="442"/>
    </location>
</feature>
<feature type="compositionally biased region" description="Basic and acidic residues" evidence="1">
    <location>
        <begin position="315"/>
        <end position="324"/>
    </location>
</feature>
<proteinExistence type="predicted"/>
<feature type="compositionally biased region" description="Basic and acidic residues" evidence="1">
    <location>
        <begin position="352"/>
        <end position="365"/>
    </location>
</feature>
<dbReference type="Proteomes" id="UP000291116">
    <property type="component" value="Unassembled WGS sequence"/>
</dbReference>
<feature type="region of interest" description="Disordered" evidence="1">
    <location>
        <begin position="305"/>
        <end position="442"/>
    </location>
</feature>
<gene>
    <name evidence="2" type="ORF">PSNMU_V1.4_AUG-EV-PASAV3_0018890</name>
</gene>
<sequence>MAKTKTKAATKGGSKREKPPALDQYKMPLIALCLSMLGYHMFRGMMAKEIKRVDMTATANELELREVFFGEDVNTGSTNYAVLCYPENAVFPVSSVFQDAANDGSAPCQFRLMDCDAAMPFSEEGKSVVKRFGLNKKTRPVVFVSGAVGQPKQVPAKYLKTGAMLTKALKNLLEPRAEKIETTQDLRSKCLDKDICGLMLKGGKVSPTYAKEAMQKLVVEYPKVTFAAVDSSVLYVKGIEAEFLPELTPGLPRFIVFQKTSGGVKSDSSRLKSTAIPLDVDVAYGPMSNLVASVVSGKAEMTKIPASPTIKTRTKKLEKSENEKRQRRKNKTNGSGDSSSDSGTPHSGANDGSREGRRAERERRRAEHRKNNPNYREKTPEEIKEMERKRRIRMEEEAKKWNMDAEDPSEDSSSGEYMVEDEGFDEDEENLDEEDEDVMDLD</sequence>
<evidence type="ECO:0000313" key="2">
    <source>
        <dbReference type="EMBL" id="VEU35162.1"/>
    </source>
</evidence>
<dbReference type="AlphaFoldDB" id="A0A448YZF3"/>
<reference evidence="2 3" key="1">
    <citation type="submission" date="2019-01" db="EMBL/GenBank/DDBJ databases">
        <authorList>
            <person name="Ferrante I. M."/>
        </authorList>
    </citation>
    <scope>NUCLEOTIDE SEQUENCE [LARGE SCALE GENOMIC DNA]</scope>
    <source>
        <strain evidence="2 3">B856</strain>
    </source>
</reference>
<protein>
    <submittedName>
        <fullName evidence="2">Uncharacterized protein</fullName>
    </submittedName>
</protein>
<feature type="compositionally biased region" description="Low complexity" evidence="1">
    <location>
        <begin position="334"/>
        <end position="343"/>
    </location>
</feature>
<name>A0A448YZF3_9STRA</name>
<organism evidence="2 3">
    <name type="scientific">Pseudo-nitzschia multistriata</name>
    <dbReference type="NCBI Taxonomy" id="183589"/>
    <lineage>
        <taxon>Eukaryota</taxon>
        <taxon>Sar</taxon>
        <taxon>Stramenopiles</taxon>
        <taxon>Ochrophyta</taxon>
        <taxon>Bacillariophyta</taxon>
        <taxon>Bacillariophyceae</taxon>
        <taxon>Bacillariophycidae</taxon>
        <taxon>Bacillariales</taxon>
        <taxon>Bacillariaceae</taxon>
        <taxon>Pseudo-nitzschia</taxon>
    </lineage>
</organism>
<accession>A0A448YZF3</accession>
<keyword evidence="3" id="KW-1185">Reference proteome</keyword>
<feature type="region of interest" description="Disordered" evidence="1">
    <location>
        <begin position="1"/>
        <end position="20"/>
    </location>
</feature>
<dbReference type="EMBL" id="CAACVS010000050">
    <property type="protein sequence ID" value="VEU35162.1"/>
    <property type="molecule type" value="Genomic_DNA"/>
</dbReference>